<feature type="compositionally biased region" description="Acidic residues" evidence="1">
    <location>
        <begin position="449"/>
        <end position="482"/>
    </location>
</feature>
<keyword evidence="2" id="KW-0812">Transmembrane</keyword>
<accession>A0A5J4X7T0</accession>
<evidence type="ECO:0000256" key="1">
    <source>
        <dbReference type="SAM" id="MobiDB-lite"/>
    </source>
</evidence>
<reference evidence="3 4" key="1">
    <citation type="submission" date="2019-03" db="EMBL/GenBank/DDBJ databases">
        <title>Single cell metagenomics reveals metabolic interactions within the superorganism composed of flagellate Streblomastix strix and complex community of Bacteroidetes bacteria on its surface.</title>
        <authorList>
            <person name="Treitli S.C."/>
            <person name="Kolisko M."/>
            <person name="Husnik F."/>
            <person name="Keeling P."/>
            <person name="Hampl V."/>
        </authorList>
    </citation>
    <scope>NUCLEOTIDE SEQUENCE [LARGE SCALE GENOMIC DNA]</scope>
    <source>
        <strain evidence="3">ST1C</strain>
    </source>
</reference>
<sequence>MAKTVKKDNLNQEMKEINLSMKTKNQKRHNIYLKIFVAFSFIPFGGCGSTGSEAVIDIGQEYQYQYQFEKELYNREKTLIELRNKSERQRQKQINQLQLYFTQQQLNSNQLRKLRRDLYQSPSNGGWSGWSQSGACGYGIEVDLTDVIVQIDRIRHYPRRTYVLIMRRIFEDFHADLYGEDLVLVKEKGNKTQEENLQQQNIDQEVDHQLMQIERIQLSHSLLAPITQYPQNYIGQQVGYQFMKLWIRWSNEIEIILYRSPLLSIDMLKWMTEQVRNEDQEIMRLMNEKQKEIEKEEKREIKIKERLKLKEIQKEKEREIIRNKEQEKEKEGLITKSDDNQNSEKNKIQEKEILQTTDQFQYLKKERKVKAKEKGKVITKEKKKKIKSSERKDIDSDNLSKPITNKSKQDEEEDDDDEEEEDDEEDEEDESNTTESSTEQDIEQVLINNEEEDDKEEEEEDNDEDKMEVEMEEGQIEGESKEDDLVKSDYGFG</sequence>
<feature type="region of interest" description="Disordered" evidence="1">
    <location>
        <begin position="327"/>
        <end position="493"/>
    </location>
</feature>
<feature type="compositionally biased region" description="Acidic residues" evidence="1">
    <location>
        <begin position="410"/>
        <end position="442"/>
    </location>
</feature>
<feature type="compositionally biased region" description="Basic and acidic residues" evidence="1">
    <location>
        <begin position="327"/>
        <end position="353"/>
    </location>
</feature>
<feature type="compositionally biased region" description="Polar residues" evidence="1">
    <location>
        <begin position="397"/>
        <end position="406"/>
    </location>
</feature>
<organism evidence="3 4">
    <name type="scientific">Streblomastix strix</name>
    <dbReference type="NCBI Taxonomy" id="222440"/>
    <lineage>
        <taxon>Eukaryota</taxon>
        <taxon>Metamonada</taxon>
        <taxon>Preaxostyla</taxon>
        <taxon>Oxymonadida</taxon>
        <taxon>Streblomastigidae</taxon>
        <taxon>Streblomastix</taxon>
    </lineage>
</organism>
<proteinExistence type="predicted"/>
<evidence type="ECO:0000313" key="3">
    <source>
        <dbReference type="EMBL" id="KAA6402675.1"/>
    </source>
</evidence>
<name>A0A5J4X7T0_9EUKA</name>
<dbReference type="AlphaFoldDB" id="A0A5J4X7T0"/>
<keyword evidence="2" id="KW-0472">Membrane</keyword>
<evidence type="ECO:0000256" key="2">
    <source>
        <dbReference type="SAM" id="Phobius"/>
    </source>
</evidence>
<protein>
    <submittedName>
        <fullName evidence="3">Uncharacterized protein</fullName>
    </submittedName>
</protein>
<dbReference type="EMBL" id="SNRW01000202">
    <property type="protein sequence ID" value="KAA6402675.1"/>
    <property type="molecule type" value="Genomic_DNA"/>
</dbReference>
<dbReference type="Proteomes" id="UP000324800">
    <property type="component" value="Unassembled WGS sequence"/>
</dbReference>
<evidence type="ECO:0000313" key="4">
    <source>
        <dbReference type="Proteomes" id="UP000324800"/>
    </source>
</evidence>
<keyword evidence="2" id="KW-1133">Transmembrane helix</keyword>
<comment type="caution">
    <text evidence="3">The sequence shown here is derived from an EMBL/GenBank/DDBJ whole genome shotgun (WGS) entry which is preliminary data.</text>
</comment>
<feature type="transmembrane region" description="Helical" evidence="2">
    <location>
        <begin position="31"/>
        <end position="51"/>
    </location>
</feature>
<gene>
    <name evidence="3" type="ORF">EZS28_001792</name>
</gene>